<sequence precursor="true">MFRLVLLAAVLALSPLTATAAEIVRYRCVEWKAKHIHEKKKADTIAETLKKLKCEVKRHAHGDHEDVKYRCPKWQALNLKTHDEAHKWEKWLKEYGFQTEHKH</sequence>
<feature type="chain" id="PRO_5022885076" evidence="1">
    <location>
        <begin position="21"/>
        <end position="103"/>
    </location>
</feature>
<feature type="signal peptide" evidence="1">
    <location>
        <begin position="1"/>
        <end position="20"/>
    </location>
</feature>
<keyword evidence="1" id="KW-0732">Signal</keyword>
<keyword evidence="3" id="KW-1185">Reference proteome</keyword>
<gene>
    <name evidence="2" type="ORF">Pan14r_21110</name>
</gene>
<name>A0A5C5Y216_9PLAN</name>
<evidence type="ECO:0000313" key="2">
    <source>
        <dbReference type="EMBL" id="TWT69816.1"/>
    </source>
</evidence>
<organism evidence="2 3">
    <name type="scientific">Crateriforma conspicua</name>
    <dbReference type="NCBI Taxonomy" id="2527996"/>
    <lineage>
        <taxon>Bacteria</taxon>
        <taxon>Pseudomonadati</taxon>
        <taxon>Planctomycetota</taxon>
        <taxon>Planctomycetia</taxon>
        <taxon>Planctomycetales</taxon>
        <taxon>Planctomycetaceae</taxon>
        <taxon>Crateriforma</taxon>
    </lineage>
</organism>
<protein>
    <submittedName>
        <fullName evidence="2">Uncharacterized protein</fullName>
    </submittedName>
</protein>
<reference evidence="2 3" key="1">
    <citation type="submission" date="2019-02" db="EMBL/GenBank/DDBJ databases">
        <title>Deep-cultivation of Planctomycetes and their phenomic and genomic characterization uncovers novel biology.</title>
        <authorList>
            <person name="Wiegand S."/>
            <person name="Jogler M."/>
            <person name="Boedeker C."/>
            <person name="Pinto D."/>
            <person name="Vollmers J."/>
            <person name="Rivas-Marin E."/>
            <person name="Kohn T."/>
            <person name="Peeters S.H."/>
            <person name="Heuer A."/>
            <person name="Rast P."/>
            <person name="Oberbeckmann S."/>
            <person name="Bunk B."/>
            <person name="Jeske O."/>
            <person name="Meyerdierks A."/>
            <person name="Storesund J.E."/>
            <person name="Kallscheuer N."/>
            <person name="Luecker S."/>
            <person name="Lage O.M."/>
            <person name="Pohl T."/>
            <person name="Merkel B.J."/>
            <person name="Hornburger P."/>
            <person name="Mueller R.-W."/>
            <person name="Bruemmer F."/>
            <person name="Labrenz M."/>
            <person name="Spormann A.M."/>
            <person name="Op Den Camp H."/>
            <person name="Overmann J."/>
            <person name="Amann R."/>
            <person name="Jetten M.S.M."/>
            <person name="Mascher T."/>
            <person name="Medema M.H."/>
            <person name="Devos D.P."/>
            <person name="Kaster A.-K."/>
            <person name="Ovreas L."/>
            <person name="Rohde M."/>
            <person name="Galperin M.Y."/>
            <person name="Jogler C."/>
        </authorList>
    </citation>
    <scope>NUCLEOTIDE SEQUENCE [LARGE SCALE GENOMIC DNA]</scope>
    <source>
        <strain evidence="2 3">Pan14r</strain>
    </source>
</reference>
<dbReference type="RefSeq" id="WP_145300195.1">
    <property type="nucleotide sequence ID" value="NZ_CP036319.1"/>
</dbReference>
<evidence type="ECO:0000256" key="1">
    <source>
        <dbReference type="SAM" id="SignalP"/>
    </source>
</evidence>
<accession>A0A5C5Y216</accession>
<proteinExistence type="predicted"/>
<dbReference type="EMBL" id="SJPL01000001">
    <property type="protein sequence ID" value="TWT69816.1"/>
    <property type="molecule type" value="Genomic_DNA"/>
</dbReference>
<comment type="caution">
    <text evidence="2">The sequence shown here is derived from an EMBL/GenBank/DDBJ whole genome shotgun (WGS) entry which is preliminary data.</text>
</comment>
<dbReference type="AlphaFoldDB" id="A0A5C5Y216"/>
<dbReference type="OrthoDB" id="290569at2"/>
<evidence type="ECO:0000313" key="3">
    <source>
        <dbReference type="Proteomes" id="UP000317238"/>
    </source>
</evidence>
<dbReference type="Proteomes" id="UP000317238">
    <property type="component" value="Unassembled WGS sequence"/>
</dbReference>